<dbReference type="GO" id="GO:0005788">
    <property type="term" value="C:endoplasmic reticulum lumen"/>
    <property type="evidence" value="ECO:0007669"/>
    <property type="project" value="TreeGrafter"/>
</dbReference>
<evidence type="ECO:0000259" key="1">
    <source>
        <dbReference type="PROSITE" id="PS51352"/>
    </source>
</evidence>
<dbReference type="EMBL" id="HBEB01015318">
    <property type="protein sequence ID" value="CAD8275498.1"/>
    <property type="molecule type" value="Transcribed_RNA"/>
</dbReference>
<dbReference type="InterPro" id="IPR036249">
    <property type="entry name" value="Thioredoxin-like_sf"/>
</dbReference>
<sequence length="179" mass="19493">MAARFRGEMVRRRQQLLGALLFGACLIGGVSMARAHDEHAHEGPEDDVVEVDSTNYADVVLSNPYAWLVEFSSKHCQSCKEFAPRWHELTHEFEAELLFAHVSVDSAEGKALAKELGTLREGIPNLKLVVSADAQPHPIFAGEHAHKIAPSLRAALNLLGRDAEGRALKRGAAAPKGEL</sequence>
<dbReference type="AlphaFoldDB" id="A0A7R9UUA4"/>
<gene>
    <name evidence="2" type="ORF">PLUT1463_LOCUS9814</name>
</gene>
<accession>A0A7R9UUA4</accession>
<dbReference type="Pfam" id="PF00085">
    <property type="entry name" value="Thioredoxin"/>
    <property type="match status" value="1"/>
</dbReference>
<dbReference type="GO" id="GO:0034976">
    <property type="term" value="P:response to endoplasmic reticulum stress"/>
    <property type="evidence" value="ECO:0007669"/>
    <property type="project" value="TreeGrafter"/>
</dbReference>
<dbReference type="CDD" id="cd02961">
    <property type="entry name" value="PDI_a_family"/>
    <property type="match status" value="1"/>
</dbReference>
<protein>
    <recommendedName>
        <fullName evidence="1">Thioredoxin domain-containing protein</fullName>
    </recommendedName>
</protein>
<dbReference type="SUPFAM" id="SSF52833">
    <property type="entry name" value="Thioredoxin-like"/>
    <property type="match status" value="1"/>
</dbReference>
<dbReference type="PANTHER" id="PTHR45815">
    <property type="entry name" value="PROTEIN DISULFIDE-ISOMERASE A6"/>
    <property type="match status" value="1"/>
</dbReference>
<proteinExistence type="predicted"/>
<dbReference type="PROSITE" id="PS51352">
    <property type="entry name" value="THIOREDOXIN_2"/>
    <property type="match status" value="1"/>
</dbReference>
<dbReference type="Gene3D" id="3.40.30.10">
    <property type="entry name" value="Glutaredoxin"/>
    <property type="match status" value="1"/>
</dbReference>
<name>A0A7R9UUA4_DIALT</name>
<dbReference type="PANTHER" id="PTHR45815:SF3">
    <property type="entry name" value="PROTEIN DISULFIDE-ISOMERASE A6"/>
    <property type="match status" value="1"/>
</dbReference>
<evidence type="ECO:0000313" key="2">
    <source>
        <dbReference type="EMBL" id="CAD8275498.1"/>
    </source>
</evidence>
<dbReference type="InterPro" id="IPR013766">
    <property type="entry name" value="Thioredoxin_domain"/>
</dbReference>
<feature type="domain" description="Thioredoxin" evidence="1">
    <location>
        <begin position="25"/>
        <end position="161"/>
    </location>
</feature>
<organism evidence="2">
    <name type="scientific">Diacronema lutheri</name>
    <name type="common">Unicellular marine alga</name>
    <name type="synonym">Monochrysis lutheri</name>
    <dbReference type="NCBI Taxonomy" id="2081491"/>
    <lineage>
        <taxon>Eukaryota</taxon>
        <taxon>Haptista</taxon>
        <taxon>Haptophyta</taxon>
        <taxon>Pavlovophyceae</taxon>
        <taxon>Pavlovales</taxon>
        <taxon>Pavlovaceae</taxon>
        <taxon>Diacronema</taxon>
    </lineage>
</organism>
<dbReference type="PROSITE" id="PS51257">
    <property type="entry name" value="PROKAR_LIPOPROTEIN"/>
    <property type="match status" value="1"/>
</dbReference>
<dbReference type="GO" id="GO:0015035">
    <property type="term" value="F:protein-disulfide reductase activity"/>
    <property type="evidence" value="ECO:0007669"/>
    <property type="project" value="TreeGrafter"/>
</dbReference>
<reference evidence="2" key="1">
    <citation type="submission" date="2021-01" db="EMBL/GenBank/DDBJ databases">
        <authorList>
            <person name="Corre E."/>
            <person name="Pelletier E."/>
            <person name="Niang G."/>
            <person name="Scheremetjew M."/>
            <person name="Finn R."/>
            <person name="Kale V."/>
            <person name="Holt S."/>
            <person name="Cochrane G."/>
            <person name="Meng A."/>
            <person name="Brown T."/>
            <person name="Cohen L."/>
        </authorList>
    </citation>
    <scope>NUCLEOTIDE SEQUENCE</scope>
    <source>
        <strain evidence="2">RCC1537</strain>
    </source>
</reference>